<dbReference type="InterPro" id="IPR050158">
    <property type="entry name" value="Ubiquitin_ubiquitin-like"/>
</dbReference>
<dbReference type="Pfam" id="PF00240">
    <property type="entry name" value="ubiquitin"/>
    <property type="match status" value="1"/>
</dbReference>
<dbReference type="PROSITE" id="PS50053">
    <property type="entry name" value="UBIQUITIN_2"/>
    <property type="match status" value="1"/>
</dbReference>
<keyword evidence="2" id="KW-0687">Ribonucleoprotein</keyword>
<comment type="caution">
    <text evidence="2">The sequence shown here is derived from an EMBL/GenBank/DDBJ whole genome shotgun (WGS) entry which is preliminary data.</text>
</comment>
<evidence type="ECO:0000259" key="1">
    <source>
        <dbReference type="PROSITE" id="PS50053"/>
    </source>
</evidence>
<reference evidence="2 3" key="1">
    <citation type="journal article" date="2018" name="Gigascience">
        <title>Genomes of trombidid mites reveal novel predicted allergens and laterally-transferred genes associated with secondary metabolism.</title>
        <authorList>
            <person name="Dong X."/>
            <person name="Chaisiri K."/>
            <person name="Xia D."/>
            <person name="Armstrong S.D."/>
            <person name="Fang Y."/>
            <person name="Donnelly M.J."/>
            <person name="Kadowaki T."/>
            <person name="McGarry J.W."/>
            <person name="Darby A.C."/>
            <person name="Makepeace B.L."/>
        </authorList>
    </citation>
    <scope>NUCLEOTIDE SEQUENCE [LARGE SCALE GENOMIC DNA]</scope>
    <source>
        <strain evidence="2">UoL-UT</strain>
    </source>
</reference>
<name>A0A443S481_9ACAR</name>
<dbReference type="GO" id="GO:0005840">
    <property type="term" value="C:ribosome"/>
    <property type="evidence" value="ECO:0007669"/>
    <property type="project" value="UniProtKB-KW"/>
</dbReference>
<dbReference type="InterPro" id="IPR019956">
    <property type="entry name" value="Ubiquitin_dom"/>
</dbReference>
<dbReference type="Gene3D" id="3.10.20.90">
    <property type="entry name" value="Phosphatidylinositol 3-kinase Catalytic Subunit, Chain A, domain 1"/>
    <property type="match status" value="1"/>
</dbReference>
<dbReference type="STRING" id="299467.A0A443S481"/>
<dbReference type="EMBL" id="NCKV01009103">
    <property type="protein sequence ID" value="RWS22332.1"/>
    <property type="molecule type" value="Genomic_DNA"/>
</dbReference>
<dbReference type="OrthoDB" id="1885901at2759"/>
<organism evidence="2 3">
    <name type="scientific">Leptotrombidium deliense</name>
    <dbReference type="NCBI Taxonomy" id="299467"/>
    <lineage>
        <taxon>Eukaryota</taxon>
        <taxon>Metazoa</taxon>
        <taxon>Ecdysozoa</taxon>
        <taxon>Arthropoda</taxon>
        <taxon>Chelicerata</taxon>
        <taxon>Arachnida</taxon>
        <taxon>Acari</taxon>
        <taxon>Acariformes</taxon>
        <taxon>Trombidiformes</taxon>
        <taxon>Prostigmata</taxon>
        <taxon>Anystina</taxon>
        <taxon>Parasitengona</taxon>
        <taxon>Trombiculoidea</taxon>
        <taxon>Trombiculidae</taxon>
        <taxon>Leptotrombidium</taxon>
    </lineage>
</organism>
<dbReference type="InterPro" id="IPR029071">
    <property type="entry name" value="Ubiquitin-like_domsf"/>
</dbReference>
<dbReference type="SUPFAM" id="SSF54236">
    <property type="entry name" value="Ubiquitin-like"/>
    <property type="match status" value="1"/>
</dbReference>
<keyword evidence="2" id="KW-0689">Ribosomal protein</keyword>
<dbReference type="Proteomes" id="UP000288716">
    <property type="component" value="Unassembled WGS sequence"/>
</dbReference>
<protein>
    <submittedName>
        <fullName evidence="2">40S ribosomal protein S27A-like protein</fullName>
    </submittedName>
</protein>
<dbReference type="VEuPathDB" id="VectorBase:LDEU009708"/>
<dbReference type="SMART" id="SM00213">
    <property type="entry name" value="UBQ"/>
    <property type="match status" value="1"/>
</dbReference>
<sequence length="184" mass="21250">MCRLEAKLAVSNLLRKFTQLLSGETKKLLFLQYIVDKINKCVSESHQWLFEHNYAFEKDYIEYGEKLKQKYNSLVEDIKKEQPRIVKGKVHCCDNCIDFNLSDTRILIYVMTQSGKKHAVNVERDSSILNLKAIIEIKEGIACDNQRLIFAGQQLLDDRTLSHYNVRSGSVIHMILRLSGTSLP</sequence>
<evidence type="ECO:0000313" key="3">
    <source>
        <dbReference type="Proteomes" id="UP000288716"/>
    </source>
</evidence>
<dbReference type="PANTHER" id="PTHR10666">
    <property type="entry name" value="UBIQUITIN"/>
    <property type="match status" value="1"/>
</dbReference>
<keyword evidence="3" id="KW-1185">Reference proteome</keyword>
<dbReference type="PRINTS" id="PR00348">
    <property type="entry name" value="UBIQUITIN"/>
</dbReference>
<evidence type="ECO:0000313" key="2">
    <source>
        <dbReference type="EMBL" id="RWS22332.1"/>
    </source>
</evidence>
<gene>
    <name evidence="2" type="ORF">B4U80_03582</name>
</gene>
<accession>A0A443S481</accession>
<dbReference type="AlphaFoldDB" id="A0A443S481"/>
<dbReference type="InterPro" id="IPR000626">
    <property type="entry name" value="Ubiquitin-like_dom"/>
</dbReference>
<proteinExistence type="predicted"/>
<feature type="domain" description="Ubiquitin-like" evidence="1">
    <location>
        <begin position="106"/>
        <end position="181"/>
    </location>
</feature>